<keyword evidence="1" id="KW-0812">Transmembrane</keyword>
<dbReference type="PIRSF" id="PIRSF026631">
    <property type="entry name" value="UCP026631"/>
    <property type="match status" value="1"/>
</dbReference>
<evidence type="ECO:0000256" key="1">
    <source>
        <dbReference type="SAM" id="Phobius"/>
    </source>
</evidence>
<feature type="domain" description="YdbS-like PH" evidence="2">
    <location>
        <begin position="73"/>
        <end position="148"/>
    </location>
</feature>
<dbReference type="EMBL" id="RJSF01000044">
    <property type="protein sequence ID" value="RNM12473.1"/>
    <property type="molecule type" value="Genomic_DNA"/>
</dbReference>
<dbReference type="PANTHER" id="PTHR34473">
    <property type="entry name" value="UPF0699 TRANSMEMBRANE PROTEIN YDBS"/>
    <property type="match status" value="1"/>
</dbReference>
<keyword evidence="1" id="KW-0472">Membrane</keyword>
<proteinExistence type="predicted"/>
<accession>A0A3N0GJ39</accession>
<feature type="domain" description="YdbS-like PH" evidence="2">
    <location>
        <begin position="421"/>
        <end position="489"/>
    </location>
</feature>
<evidence type="ECO:0000313" key="4">
    <source>
        <dbReference type="Proteomes" id="UP000279994"/>
    </source>
</evidence>
<evidence type="ECO:0000313" key="3">
    <source>
        <dbReference type="EMBL" id="RNM12473.1"/>
    </source>
</evidence>
<keyword evidence="1" id="KW-1133">Transmembrane helix</keyword>
<dbReference type="RefSeq" id="WP_123224237.1">
    <property type="nucleotide sequence ID" value="NZ_RJSF01000044.1"/>
</dbReference>
<feature type="transmembrane region" description="Helical" evidence="1">
    <location>
        <begin position="371"/>
        <end position="390"/>
    </location>
</feature>
<dbReference type="Pfam" id="PF03703">
    <property type="entry name" value="bPH_2"/>
    <property type="match status" value="2"/>
</dbReference>
<name>A0A3N0GJ39_9ACTN</name>
<dbReference type="AlphaFoldDB" id="A0A3N0GJ39"/>
<protein>
    <recommendedName>
        <fullName evidence="2">YdbS-like PH domain-containing protein</fullName>
    </recommendedName>
</protein>
<dbReference type="InterPro" id="IPR014529">
    <property type="entry name" value="UCP026631"/>
</dbReference>
<organism evidence="3 4">
    <name type="scientific">Nocardioides pocheonensis</name>
    <dbReference type="NCBI Taxonomy" id="661485"/>
    <lineage>
        <taxon>Bacteria</taxon>
        <taxon>Bacillati</taxon>
        <taxon>Actinomycetota</taxon>
        <taxon>Actinomycetes</taxon>
        <taxon>Propionibacteriales</taxon>
        <taxon>Nocardioidaceae</taxon>
        <taxon>Nocardioides</taxon>
    </lineage>
</organism>
<dbReference type="OrthoDB" id="4121259at2"/>
<feature type="transmembrane region" description="Helical" evidence="1">
    <location>
        <begin position="55"/>
        <end position="72"/>
    </location>
</feature>
<feature type="transmembrane region" description="Helical" evidence="1">
    <location>
        <begin position="234"/>
        <end position="262"/>
    </location>
</feature>
<sequence>MTERTDQLTELARDADWRHLDLRMLLVHPVNELVRFLPLVIGVFFLGRSSEGDPWHYLGVAVPVLLGLWRFASTRFRITGSQIELRRGLLSRSVLTAPLDRVRTVELTASPIHRLLGLAKVEIGTGSGARNGDNRLVLDSLGTAEGRRLRADLLHRAPAVPDAVAGNAARVPDGPAPAETVIMRLDPSWVRFAPLTTSGLVIALAALGGSSQVLGNVIDRAANASSVGGRVRALPLLVTIPAGVVTFLLVISTLAIGGYLLANWGFTLSRDPSGRSFHVRRGLLTTRETSIDVDRLRGLEIHEPLGLRLVGGGRLTAVVSGLGRRAEGSTSLVPPAPRTVVIAVGEHTLGEAGPLSVPLVPHGPAARRRRYLRAVVPSGLVPLVLGVLWLLAGWPLWPALVALVLPVAGTWLAADRYAGLGHALTERYLVVRSGSFQGRRDALQRTGIIGWNIRQTFFQRRAGLVTLCATTAAGKQVYHVLDAPEGMAIALADAAVPGLVDQFLAG</sequence>
<keyword evidence="4" id="KW-1185">Reference proteome</keyword>
<gene>
    <name evidence="3" type="ORF">EFL26_17700</name>
</gene>
<evidence type="ECO:0000259" key="2">
    <source>
        <dbReference type="Pfam" id="PF03703"/>
    </source>
</evidence>
<feature type="transmembrane region" description="Helical" evidence="1">
    <location>
        <begin position="192"/>
        <end position="214"/>
    </location>
</feature>
<dbReference type="InterPro" id="IPR005182">
    <property type="entry name" value="YdbS-like_PH"/>
</dbReference>
<dbReference type="Proteomes" id="UP000279994">
    <property type="component" value="Unassembled WGS sequence"/>
</dbReference>
<dbReference type="PANTHER" id="PTHR34473:SF2">
    <property type="entry name" value="UPF0699 TRANSMEMBRANE PROTEIN YDBT"/>
    <property type="match status" value="1"/>
</dbReference>
<comment type="caution">
    <text evidence="3">The sequence shown here is derived from an EMBL/GenBank/DDBJ whole genome shotgun (WGS) entry which is preliminary data.</text>
</comment>
<feature type="transmembrane region" description="Helical" evidence="1">
    <location>
        <begin position="33"/>
        <end position="49"/>
    </location>
</feature>
<reference evidence="3 4" key="1">
    <citation type="submission" date="2018-11" db="EMBL/GenBank/DDBJ databases">
        <authorList>
            <person name="Li F."/>
        </authorList>
    </citation>
    <scope>NUCLEOTIDE SEQUENCE [LARGE SCALE GENOMIC DNA]</scope>
    <source>
        <strain evidence="3 4">Gsoil 818</strain>
    </source>
</reference>